<sequence>MKNLLMFLMLILLIFPSIVQVRAQPRFWTALNFELEFRGDGTVLVEAKQHPFDYEGRSLMDNATLVNLMKEDESDMIQYILLMFSKRPDSVIYKVIMHSTLLRNESVVCDPLNTGRLSEYKGSLSIKVLVYLNSTDFVRKANDTYEITVMDSFTERDPRSWIDYMGFSFSEGAELISYRWEPSFAKGPTNASRNHLSWYNYNERDAPDRYIFEVKMTIKKEIMQRVSASAIFSGNCISVTLENKGDNSYFYVNIGDQTRKVYVKGGSSENIRICNISASPIEIYGEDGLLLENLTPTYSPAGLPTSTEDYWYLGYVFLLVGLSFVVASFFIRKMERTIPAGKEKLSSGSL</sequence>
<gene>
    <name evidence="2" type="ORF">D6D85_08510</name>
</gene>
<dbReference type="EMBL" id="RCOS01000099">
    <property type="protein sequence ID" value="RSN74176.1"/>
    <property type="molecule type" value="Genomic_DNA"/>
</dbReference>
<dbReference type="AlphaFoldDB" id="A0A429GK23"/>
<dbReference type="Proteomes" id="UP000277582">
    <property type="component" value="Unassembled WGS sequence"/>
</dbReference>
<keyword evidence="1" id="KW-0812">Transmembrane</keyword>
<comment type="caution">
    <text evidence="2">The sequence shown here is derived from an EMBL/GenBank/DDBJ whole genome shotgun (WGS) entry which is preliminary data.</text>
</comment>
<keyword evidence="1" id="KW-0472">Membrane</keyword>
<dbReference type="RefSeq" id="WP_125671570.1">
    <property type="nucleotide sequence ID" value="NZ_RCOS01000099.1"/>
</dbReference>
<accession>A0A429GK23</accession>
<dbReference type="OrthoDB" id="30981at2157"/>
<keyword evidence="3" id="KW-1185">Reference proteome</keyword>
<evidence type="ECO:0000256" key="1">
    <source>
        <dbReference type="SAM" id="Phobius"/>
    </source>
</evidence>
<organism evidence="2 3">
    <name type="scientific">Candidatus Methanodesulfokora washburnensis</name>
    <dbReference type="NCBI Taxonomy" id="2478471"/>
    <lineage>
        <taxon>Archaea</taxon>
        <taxon>Thermoproteota</taxon>
        <taxon>Candidatus Korarchaeia</taxon>
        <taxon>Candidatus Korarchaeia incertae sedis</taxon>
        <taxon>Candidatus Methanodesulfokora</taxon>
    </lineage>
</organism>
<proteinExistence type="predicted"/>
<protein>
    <submittedName>
        <fullName evidence="2">Uncharacterized protein</fullName>
    </submittedName>
</protein>
<evidence type="ECO:0000313" key="2">
    <source>
        <dbReference type="EMBL" id="RSN74176.1"/>
    </source>
</evidence>
<keyword evidence="1" id="KW-1133">Transmembrane helix</keyword>
<feature type="transmembrane region" description="Helical" evidence="1">
    <location>
        <begin position="310"/>
        <end position="331"/>
    </location>
</feature>
<reference evidence="2 3" key="1">
    <citation type="submission" date="2018-10" db="EMBL/GenBank/DDBJ databases">
        <title>Co-occurring genomic capacity for anaerobic methane metabolism and dissimilatory sulfite reduction discovered in the Korarchaeota.</title>
        <authorList>
            <person name="Mckay L.J."/>
            <person name="Dlakic M."/>
            <person name="Fields M.W."/>
            <person name="Delmont T.O."/>
            <person name="Eren A.M."/>
            <person name="Jay Z.J."/>
            <person name="Klingelsmith K.B."/>
            <person name="Rusch D.B."/>
            <person name="Inskeep W.P."/>
        </authorList>
    </citation>
    <scope>NUCLEOTIDE SEQUENCE [LARGE SCALE GENOMIC DNA]</scope>
    <source>
        <strain evidence="2 3">MDKW</strain>
    </source>
</reference>
<evidence type="ECO:0000313" key="3">
    <source>
        <dbReference type="Proteomes" id="UP000277582"/>
    </source>
</evidence>
<name>A0A429GK23_9CREN</name>